<accession>A0ABC8L3J7</accession>
<evidence type="ECO:0000313" key="1">
    <source>
        <dbReference type="EMBL" id="CAH8363295.1"/>
    </source>
</evidence>
<keyword evidence="2" id="KW-1185">Reference proteome</keyword>
<gene>
    <name evidence="1" type="ORF">ERUC_LOCUS29051</name>
</gene>
<protein>
    <submittedName>
        <fullName evidence="1">Uncharacterized protein</fullName>
    </submittedName>
</protein>
<name>A0ABC8L3J7_ERUVS</name>
<comment type="caution">
    <text evidence="1">The sequence shown here is derived from an EMBL/GenBank/DDBJ whole genome shotgun (WGS) entry which is preliminary data.</text>
</comment>
<dbReference type="Proteomes" id="UP001642260">
    <property type="component" value="Unassembled WGS sequence"/>
</dbReference>
<sequence length="98" mass="11264">MYVFLCPSLPQHLQSPSPINYAPLLLRLFSYRWPLYWSCESFGRFYSRCVRVHDIDRISFAASPLFPLLRLSSPPVRVTPGRRVTSPLCISVLHQNGA</sequence>
<proteinExistence type="predicted"/>
<organism evidence="1 2">
    <name type="scientific">Eruca vesicaria subsp. sativa</name>
    <name type="common">Garden rocket</name>
    <name type="synonym">Eruca sativa</name>
    <dbReference type="NCBI Taxonomy" id="29727"/>
    <lineage>
        <taxon>Eukaryota</taxon>
        <taxon>Viridiplantae</taxon>
        <taxon>Streptophyta</taxon>
        <taxon>Embryophyta</taxon>
        <taxon>Tracheophyta</taxon>
        <taxon>Spermatophyta</taxon>
        <taxon>Magnoliopsida</taxon>
        <taxon>eudicotyledons</taxon>
        <taxon>Gunneridae</taxon>
        <taxon>Pentapetalae</taxon>
        <taxon>rosids</taxon>
        <taxon>malvids</taxon>
        <taxon>Brassicales</taxon>
        <taxon>Brassicaceae</taxon>
        <taxon>Brassiceae</taxon>
        <taxon>Eruca</taxon>
    </lineage>
</organism>
<dbReference type="EMBL" id="CAKOAT010356265">
    <property type="protein sequence ID" value="CAH8363295.1"/>
    <property type="molecule type" value="Genomic_DNA"/>
</dbReference>
<evidence type="ECO:0000313" key="2">
    <source>
        <dbReference type="Proteomes" id="UP001642260"/>
    </source>
</evidence>
<dbReference type="AlphaFoldDB" id="A0ABC8L3J7"/>
<reference evidence="1 2" key="1">
    <citation type="submission" date="2022-03" db="EMBL/GenBank/DDBJ databases">
        <authorList>
            <person name="Macdonald S."/>
            <person name="Ahmed S."/>
            <person name="Newling K."/>
        </authorList>
    </citation>
    <scope>NUCLEOTIDE SEQUENCE [LARGE SCALE GENOMIC DNA]</scope>
</reference>